<dbReference type="PANTHER" id="PTHR30619">
    <property type="entry name" value="DNA INTERNALIZATION/COMPETENCE PROTEIN COMEC/REC2"/>
    <property type="match status" value="1"/>
</dbReference>
<protein>
    <submittedName>
        <fullName evidence="2">MBL fold metallo-hydrolase</fullName>
    </submittedName>
</protein>
<comment type="caution">
    <text evidence="2">The sequence shown here is derived from an EMBL/GenBank/DDBJ whole genome shotgun (WGS) entry which is preliminary data.</text>
</comment>
<gene>
    <name evidence="2" type="ORF">D7004_10965</name>
</gene>
<dbReference type="InterPro" id="IPR001279">
    <property type="entry name" value="Metallo-B-lactamas"/>
</dbReference>
<dbReference type="RefSeq" id="WP_123205907.1">
    <property type="nucleotide sequence ID" value="NZ_RBEE01000023.1"/>
</dbReference>
<dbReference type="Gene3D" id="3.60.15.10">
    <property type="entry name" value="Ribonuclease Z/Hydroxyacylglutathione hydrolase-like"/>
    <property type="match status" value="1"/>
</dbReference>
<feature type="domain" description="Metallo-beta-lactamase" evidence="1">
    <location>
        <begin position="27"/>
        <end position="79"/>
    </location>
</feature>
<dbReference type="AlphaFoldDB" id="A0A3N0BTS2"/>
<name>A0A3N0BTS2_9SPHI</name>
<dbReference type="EMBL" id="RBEE01000023">
    <property type="protein sequence ID" value="RNL52102.1"/>
    <property type="molecule type" value="Genomic_DNA"/>
</dbReference>
<keyword evidence="2" id="KW-0378">Hydrolase</keyword>
<evidence type="ECO:0000313" key="3">
    <source>
        <dbReference type="Proteomes" id="UP000274046"/>
    </source>
</evidence>
<reference evidence="2 3" key="1">
    <citation type="submission" date="2018-10" db="EMBL/GenBank/DDBJ databases">
        <title>Genome sequencing of Pedobacter jejuensis TNB23.</title>
        <authorList>
            <person name="Cho Y.-J."/>
            <person name="Cho A."/>
            <person name="Kim O.-S."/>
        </authorList>
    </citation>
    <scope>NUCLEOTIDE SEQUENCE [LARGE SCALE GENOMIC DNA]</scope>
    <source>
        <strain evidence="2 3">TNB23</strain>
    </source>
</reference>
<organism evidence="2 3">
    <name type="scientific">Pedobacter jejuensis</name>
    <dbReference type="NCBI Taxonomy" id="1268550"/>
    <lineage>
        <taxon>Bacteria</taxon>
        <taxon>Pseudomonadati</taxon>
        <taxon>Bacteroidota</taxon>
        <taxon>Sphingobacteriia</taxon>
        <taxon>Sphingobacteriales</taxon>
        <taxon>Sphingobacteriaceae</taxon>
        <taxon>Pedobacter</taxon>
    </lineage>
</organism>
<proteinExistence type="predicted"/>
<sequence>MDIEFLDAGCGDAIHIHYKGTDGTFHNILIDGGMEKGDIYERSLRKALEKIILRHETIDLWIITHIDDDHIGGILRLIKDEEILSQLDLGKTIFWYNYSIWDYDTGIRENNQKSYRQGIRLRTYLSEAGNLVSPVTDAMPAVDLWGATLTIVSPNEQAYQELLVKWNNEEIKIRTQKSSGPKRSTENDYKTKIVDFDLAKEVLDDSEENASSIAFILEFNGKAVLFTADSNPAVLIQSLSRLNDDEMIKLDYMQVPHHGSRFNISNSLLKLIDCEQYIISADGFNKSNLPNKVSLAKILALNPGKEVNFHITQENDQTRSIFSVDKDQKINVHFPKKGSAGIQINL</sequence>
<evidence type="ECO:0000259" key="1">
    <source>
        <dbReference type="Pfam" id="PF00753"/>
    </source>
</evidence>
<dbReference type="PANTHER" id="PTHR30619:SF1">
    <property type="entry name" value="RECOMBINATION PROTEIN 2"/>
    <property type="match status" value="1"/>
</dbReference>
<dbReference type="Proteomes" id="UP000274046">
    <property type="component" value="Unassembled WGS sequence"/>
</dbReference>
<dbReference type="OrthoDB" id="418728at2"/>
<dbReference type="Pfam" id="PF00753">
    <property type="entry name" value="Lactamase_B"/>
    <property type="match status" value="1"/>
</dbReference>
<accession>A0A3N0BTS2</accession>
<dbReference type="InterPro" id="IPR052159">
    <property type="entry name" value="Competence_DNA_uptake"/>
</dbReference>
<dbReference type="InterPro" id="IPR036866">
    <property type="entry name" value="RibonucZ/Hydroxyglut_hydro"/>
</dbReference>
<keyword evidence="3" id="KW-1185">Reference proteome</keyword>
<dbReference type="GO" id="GO:0016787">
    <property type="term" value="F:hydrolase activity"/>
    <property type="evidence" value="ECO:0007669"/>
    <property type="project" value="UniProtKB-KW"/>
</dbReference>
<dbReference type="SUPFAM" id="SSF56281">
    <property type="entry name" value="Metallo-hydrolase/oxidoreductase"/>
    <property type="match status" value="1"/>
</dbReference>
<evidence type="ECO:0000313" key="2">
    <source>
        <dbReference type="EMBL" id="RNL52102.1"/>
    </source>
</evidence>